<evidence type="ECO:0000256" key="3">
    <source>
        <dbReference type="ARBA" id="ARBA00022525"/>
    </source>
</evidence>
<comment type="caution">
    <text evidence="6">The sequence shown here is derived from an EMBL/GenBank/DDBJ whole genome shotgun (WGS) entry which is preliminary data.</text>
</comment>
<evidence type="ECO:0000313" key="6">
    <source>
        <dbReference type="EMBL" id="KAK6937344.1"/>
    </source>
</evidence>
<keyword evidence="2" id="KW-0052">Apoplast</keyword>
<evidence type="ECO:0000256" key="1">
    <source>
        <dbReference type="ARBA" id="ARBA00004271"/>
    </source>
</evidence>
<dbReference type="GO" id="GO:0048046">
    <property type="term" value="C:apoplast"/>
    <property type="evidence" value="ECO:0007669"/>
    <property type="project" value="UniProtKB-SubCell"/>
</dbReference>
<keyword evidence="4" id="KW-0732">Signal</keyword>
<dbReference type="InterPro" id="IPR006766">
    <property type="entry name" value="EXORDIUM-like"/>
</dbReference>
<keyword evidence="7" id="KW-1185">Reference proteome</keyword>
<dbReference type="EMBL" id="JBAMMX010000006">
    <property type="protein sequence ID" value="KAK6937344.1"/>
    <property type="molecule type" value="Genomic_DNA"/>
</dbReference>
<evidence type="ECO:0000256" key="5">
    <source>
        <dbReference type="ARBA" id="ARBA00023591"/>
    </source>
</evidence>
<organism evidence="6 7">
    <name type="scientific">Dillenia turbinata</name>
    <dbReference type="NCBI Taxonomy" id="194707"/>
    <lineage>
        <taxon>Eukaryota</taxon>
        <taxon>Viridiplantae</taxon>
        <taxon>Streptophyta</taxon>
        <taxon>Embryophyta</taxon>
        <taxon>Tracheophyta</taxon>
        <taxon>Spermatophyta</taxon>
        <taxon>Magnoliopsida</taxon>
        <taxon>eudicotyledons</taxon>
        <taxon>Gunneridae</taxon>
        <taxon>Pentapetalae</taxon>
        <taxon>Dilleniales</taxon>
        <taxon>Dilleniaceae</taxon>
        <taxon>Dillenia</taxon>
    </lineage>
</organism>
<dbReference type="Proteomes" id="UP001370490">
    <property type="component" value="Unassembled WGS sequence"/>
</dbReference>
<evidence type="ECO:0000256" key="4">
    <source>
        <dbReference type="ARBA" id="ARBA00022729"/>
    </source>
</evidence>
<dbReference type="AlphaFoldDB" id="A0AAN8VP05"/>
<evidence type="ECO:0000313" key="7">
    <source>
        <dbReference type="Proteomes" id="UP001370490"/>
    </source>
</evidence>
<keyword evidence="3" id="KW-0964">Secreted</keyword>
<evidence type="ECO:0000256" key="2">
    <source>
        <dbReference type="ARBA" id="ARBA00022523"/>
    </source>
</evidence>
<protein>
    <submittedName>
        <fullName evidence="6">Protein EXORDIUM-like</fullName>
    </submittedName>
</protein>
<comment type="similarity">
    <text evidence="5">Belongs to the EXORDIUM family.</text>
</comment>
<accession>A0AAN8VP05</accession>
<comment type="subcellular location">
    <subcellularLocation>
        <location evidence="1">Secreted</location>
        <location evidence="1">Extracellular space</location>
        <location evidence="1">Apoplast</location>
    </subcellularLocation>
</comment>
<reference evidence="6 7" key="1">
    <citation type="submission" date="2023-12" db="EMBL/GenBank/DDBJ databases">
        <title>A high-quality genome assembly for Dillenia turbinata (Dilleniales).</title>
        <authorList>
            <person name="Chanderbali A."/>
        </authorList>
    </citation>
    <scope>NUCLEOTIDE SEQUENCE [LARGE SCALE GENOMIC DNA]</scope>
    <source>
        <strain evidence="6">LSX21</strain>
        <tissue evidence="6">Leaf</tissue>
    </source>
</reference>
<proteinExistence type="inferred from homology"/>
<sequence>MIIANILVGAAANPFKNRNFQGDALAALGVVSACPRISNSGAYPGYPGNLMMIIAAKLEGVKHLQAGALWRLKRVPVQNSRGLM</sequence>
<dbReference type="Pfam" id="PF04674">
    <property type="entry name" value="Phi_1"/>
    <property type="match status" value="1"/>
</dbReference>
<gene>
    <name evidence="6" type="ORF">RJ641_030852</name>
</gene>
<name>A0AAN8VP05_9MAGN</name>